<dbReference type="InterPro" id="IPR013087">
    <property type="entry name" value="Znf_C2H2_type"/>
</dbReference>
<evidence type="ECO:0000256" key="5">
    <source>
        <dbReference type="PROSITE-ProRule" id="PRU00042"/>
    </source>
</evidence>
<dbReference type="InterPro" id="IPR036236">
    <property type="entry name" value="Znf_C2H2_sf"/>
</dbReference>
<feature type="compositionally biased region" description="Low complexity" evidence="6">
    <location>
        <begin position="254"/>
        <end position="264"/>
    </location>
</feature>
<feature type="region of interest" description="Disordered" evidence="6">
    <location>
        <begin position="214"/>
        <end position="369"/>
    </location>
</feature>
<keyword evidence="1" id="KW-0479">Metal-binding</keyword>
<feature type="region of interest" description="Disordered" evidence="6">
    <location>
        <begin position="543"/>
        <end position="596"/>
    </location>
</feature>
<keyword evidence="3 5" id="KW-0863">Zinc-finger</keyword>
<evidence type="ECO:0000256" key="4">
    <source>
        <dbReference type="ARBA" id="ARBA00022833"/>
    </source>
</evidence>
<dbReference type="SUPFAM" id="SSF57667">
    <property type="entry name" value="beta-beta-alpha zinc fingers"/>
    <property type="match status" value="1"/>
</dbReference>
<evidence type="ECO:0000256" key="1">
    <source>
        <dbReference type="ARBA" id="ARBA00022723"/>
    </source>
</evidence>
<keyword evidence="2" id="KW-0677">Repeat</keyword>
<feature type="domain" description="C2H2-type" evidence="7">
    <location>
        <begin position="185"/>
        <end position="221"/>
    </location>
</feature>
<accession>A0ABR1JW44</accession>
<dbReference type="Gene3D" id="3.30.160.60">
    <property type="entry name" value="Classic Zinc Finger"/>
    <property type="match status" value="2"/>
</dbReference>
<reference evidence="8 9" key="1">
    <citation type="submission" date="2024-01" db="EMBL/GenBank/DDBJ databases">
        <title>A draft genome for the cacao thread blight pathogen Marasmiellus scandens.</title>
        <authorList>
            <person name="Baruah I.K."/>
            <person name="Leung J."/>
            <person name="Bukari Y."/>
            <person name="Amoako-Attah I."/>
            <person name="Meinhardt L.W."/>
            <person name="Bailey B.A."/>
            <person name="Cohen S.P."/>
        </authorList>
    </citation>
    <scope>NUCLEOTIDE SEQUENCE [LARGE SCALE GENOMIC DNA]</scope>
    <source>
        <strain evidence="8 9">GH-19</strain>
    </source>
</reference>
<keyword evidence="9" id="KW-1185">Reference proteome</keyword>
<feature type="compositionally biased region" description="Low complexity" evidence="6">
    <location>
        <begin position="217"/>
        <end position="244"/>
    </location>
</feature>
<feature type="compositionally biased region" description="Gly residues" evidence="6">
    <location>
        <begin position="543"/>
        <end position="555"/>
    </location>
</feature>
<name>A0ABR1JW44_9AGAR</name>
<evidence type="ECO:0000256" key="3">
    <source>
        <dbReference type="ARBA" id="ARBA00022771"/>
    </source>
</evidence>
<feature type="compositionally biased region" description="Polar residues" evidence="6">
    <location>
        <begin position="574"/>
        <end position="595"/>
    </location>
</feature>
<evidence type="ECO:0000259" key="7">
    <source>
        <dbReference type="PROSITE" id="PS50157"/>
    </source>
</evidence>
<protein>
    <recommendedName>
        <fullName evidence="7">C2H2-type domain-containing protein</fullName>
    </recommendedName>
</protein>
<feature type="compositionally biased region" description="Polar residues" evidence="6">
    <location>
        <begin position="294"/>
        <end position="306"/>
    </location>
</feature>
<dbReference type="PANTHER" id="PTHR14196:SF12">
    <property type="entry name" value="ZINC FINGER PROTEIN 208-LIKE"/>
    <property type="match status" value="1"/>
</dbReference>
<evidence type="ECO:0000256" key="2">
    <source>
        <dbReference type="ARBA" id="ARBA00022737"/>
    </source>
</evidence>
<feature type="compositionally biased region" description="Polar residues" evidence="6">
    <location>
        <begin position="1"/>
        <end position="34"/>
    </location>
</feature>
<dbReference type="Pfam" id="PF00096">
    <property type="entry name" value="zf-C2H2"/>
    <property type="match status" value="2"/>
</dbReference>
<dbReference type="InterPro" id="IPR050717">
    <property type="entry name" value="C2H2-ZF_Transcription_Reg"/>
</dbReference>
<evidence type="ECO:0000313" key="9">
    <source>
        <dbReference type="Proteomes" id="UP001498398"/>
    </source>
</evidence>
<evidence type="ECO:0000313" key="8">
    <source>
        <dbReference type="EMBL" id="KAK7468294.1"/>
    </source>
</evidence>
<feature type="compositionally biased region" description="Polar residues" evidence="6">
    <location>
        <begin position="47"/>
        <end position="61"/>
    </location>
</feature>
<dbReference type="PROSITE" id="PS00028">
    <property type="entry name" value="ZINC_FINGER_C2H2_1"/>
    <property type="match status" value="1"/>
</dbReference>
<keyword evidence="4" id="KW-0862">Zinc</keyword>
<feature type="region of interest" description="Disordered" evidence="6">
    <location>
        <begin position="1"/>
        <end position="88"/>
    </location>
</feature>
<dbReference type="EMBL" id="JBANRG010000003">
    <property type="protein sequence ID" value="KAK7468294.1"/>
    <property type="molecule type" value="Genomic_DNA"/>
</dbReference>
<dbReference type="SMART" id="SM00355">
    <property type="entry name" value="ZnF_C2H2"/>
    <property type="match status" value="2"/>
</dbReference>
<feature type="compositionally biased region" description="Low complexity" evidence="6">
    <location>
        <begin position="35"/>
        <end position="46"/>
    </location>
</feature>
<feature type="domain" description="C2H2-type" evidence="7">
    <location>
        <begin position="157"/>
        <end position="184"/>
    </location>
</feature>
<dbReference type="PANTHER" id="PTHR14196">
    <property type="entry name" value="ODD-SKIPPED - RELATED"/>
    <property type="match status" value="1"/>
</dbReference>
<comment type="caution">
    <text evidence="8">The sequence shown here is derived from an EMBL/GenBank/DDBJ whole genome shotgun (WGS) entry which is preliminary data.</text>
</comment>
<feature type="compositionally biased region" description="Pro residues" evidence="6">
    <location>
        <begin position="313"/>
        <end position="324"/>
    </location>
</feature>
<proteinExistence type="predicted"/>
<feature type="compositionally biased region" description="Basic residues" evidence="6">
    <location>
        <begin position="278"/>
        <end position="288"/>
    </location>
</feature>
<dbReference type="Proteomes" id="UP001498398">
    <property type="component" value="Unassembled WGS sequence"/>
</dbReference>
<sequence length="671" mass="70669">MDAYNSSPYYSRNGSGPFSGSSLSQNAETLQANHSFSEGSSSGALSYQPSVGQRMQSQQSFAPHPHATFYPEDLQPSYLHDPRTVSAHMQPPSNPFGLVNVYKPPDLPPVSKVPTPSEMAILLAPSGRLPLPLPPEAQAASYPAPEEELTVSRERKHACSMCHKRFDRPSTLRKHLLVHTGEKAFQCETCGRRFGVASNLNRHVRRCILKPVNTQHSAQASNPAPNSAIPSSSSDTPVSISASAPETNTISRQSDTSASTTSDSMGTENPVTTSTTPRRSRPTSRARPKPANPTAVSPSSTDSPQSLVHIASPNPPPPPPPPPHQLKRRRRAPSPSRWVPSSLLGFVLVPPQKQKSTPVPLPPVSPTQTRRSVVLDGQYVFSDPTADQYAVPSGVLTSRTQNSTYSPGTGTQSTSYPNTCSAISLSYHYPADLNTANADTNASHFEDALVSLSSSLGTLTLYEERDSYDETVGTAPYHPREWELRPILPGPGILSLLSRSTGGMISGIGGGGGSGDMNGNGTGMGVFSVFGYRSSNSGYGGRAGRGDGGFGNGEGKGARQKSAGRRASGGYQEVRTQVSQDYGSSPEASTDSNAGMSAKNACGVNMNGGTAVDTHATAQVGEPIPSSYPDGVGTVNASSNGQGPALQSYDKGSYNQYYGGGRYGGGRILVC</sequence>
<evidence type="ECO:0000256" key="6">
    <source>
        <dbReference type="SAM" id="MobiDB-lite"/>
    </source>
</evidence>
<organism evidence="8 9">
    <name type="scientific">Marasmiellus scandens</name>
    <dbReference type="NCBI Taxonomy" id="2682957"/>
    <lineage>
        <taxon>Eukaryota</taxon>
        <taxon>Fungi</taxon>
        <taxon>Dikarya</taxon>
        <taxon>Basidiomycota</taxon>
        <taxon>Agaricomycotina</taxon>
        <taxon>Agaricomycetes</taxon>
        <taxon>Agaricomycetidae</taxon>
        <taxon>Agaricales</taxon>
        <taxon>Marasmiineae</taxon>
        <taxon>Omphalotaceae</taxon>
        <taxon>Marasmiellus</taxon>
    </lineage>
</organism>
<dbReference type="PROSITE" id="PS50157">
    <property type="entry name" value="ZINC_FINGER_C2H2_2"/>
    <property type="match status" value="2"/>
</dbReference>
<gene>
    <name evidence="8" type="ORF">VKT23_002808</name>
</gene>